<gene>
    <name evidence="2" type="ORF">GM1_017_00570</name>
</gene>
<name>M3VBK0_GORML</name>
<dbReference type="eggNOG" id="COG2852">
    <property type="taxonomic scope" value="Bacteria"/>
</dbReference>
<dbReference type="STRING" id="410332.SAMN04488550_0241"/>
<feature type="compositionally biased region" description="Basic and acidic residues" evidence="1">
    <location>
        <begin position="270"/>
        <end position="285"/>
    </location>
</feature>
<feature type="region of interest" description="Disordered" evidence="1">
    <location>
        <begin position="270"/>
        <end position="295"/>
    </location>
</feature>
<reference evidence="2 3" key="1">
    <citation type="submission" date="2013-02" db="EMBL/GenBank/DDBJ databases">
        <title>Whole genome shotgun sequence of Gordonia malaquae NBRC 108250.</title>
        <authorList>
            <person name="Yoshida I."/>
            <person name="Hosoyama A."/>
            <person name="Tsuchikane K."/>
            <person name="Ando Y."/>
            <person name="Baba S."/>
            <person name="Ohji S."/>
            <person name="Hamada M."/>
            <person name="Tamura T."/>
            <person name="Yamazoe A."/>
            <person name="Yamazaki S."/>
            <person name="Fujita N."/>
        </authorList>
    </citation>
    <scope>NUCLEOTIDE SEQUENCE [LARGE SCALE GENOMIC DNA]</scope>
    <source>
        <strain evidence="2 3">NBRC 108250</strain>
    </source>
</reference>
<dbReference type="EMBL" id="BAOP01000017">
    <property type="protein sequence ID" value="GAC80398.1"/>
    <property type="molecule type" value="Genomic_DNA"/>
</dbReference>
<evidence type="ECO:0000313" key="2">
    <source>
        <dbReference type="EMBL" id="GAC80398.1"/>
    </source>
</evidence>
<accession>M3VBK0</accession>
<proteinExistence type="predicted"/>
<sequence>MGDAGIRTRAQLHADGLTDTDIRRMVENGTLTRLRSGWFALGAHDLRAATAVRDGGVLGCVSALQFHGLWVPPGHTALHLRRSPKMTGKNPACRPFQGPVRSTLDAVDSIPIALKYAAHCLEADEWIAVCDSYLNSTGESVEDLLAQMGAVGPTVRDLAYRTDPRAQSGTESITRVRLRAAHFTVVVQPRIAGIDWSDLRIGKLILECDSVLHHSSREDYERDHHRDRRALLDGWLTMRLTYDDILYDWPGTLADIRAITRADRHRARSARDRAMVQRSLRESGHEGNMPSWPDF</sequence>
<dbReference type="AlphaFoldDB" id="M3VBK0"/>
<keyword evidence="3" id="KW-1185">Reference proteome</keyword>
<organism evidence="2 3">
    <name type="scientific">Gordonia malaquae NBRC 108250</name>
    <dbReference type="NCBI Taxonomy" id="1223542"/>
    <lineage>
        <taxon>Bacteria</taxon>
        <taxon>Bacillati</taxon>
        <taxon>Actinomycetota</taxon>
        <taxon>Actinomycetes</taxon>
        <taxon>Mycobacteriales</taxon>
        <taxon>Gordoniaceae</taxon>
        <taxon>Gordonia</taxon>
    </lineage>
</organism>
<protein>
    <recommendedName>
        <fullName evidence="4">DUF559 domain-containing protein</fullName>
    </recommendedName>
</protein>
<evidence type="ECO:0000256" key="1">
    <source>
        <dbReference type="SAM" id="MobiDB-lite"/>
    </source>
</evidence>
<dbReference type="Gene3D" id="3.40.960.10">
    <property type="entry name" value="VSR Endonuclease"/>
    <property type="match status" value="1"/>
</dbReference>
<evidence type="ECO:0008006" key="4">
    <source>
        <dbReference type="Google" id="ProtNLM"/>
    </source>
</evidence>
<evidence type="ECO:0000313" key="3">
    <source>
        <dbReference type="Proteomes" id="UP000035009"/>
    </source>
</evidence>
<dbReference type="Proteomes" id="UP000035009">
    <property type="component" value="Unassembled WGS sequence"/>
</dbReference>
<comment type="caution">
    <text evidence="2">The sequence shown here is derived from an EMBL/GenBank/DDBJ whole genome shotgun (WGS) entry which is preliminary data.</text>
</comment>